<dbReference type="GO" id="GO:0005125">
    <property type="term" value="F:cytokine activity"/>
    <property type="evidence" value="ECO:0007669"/>
    <property type="project" value="InterPro"/>
</dbReference>
<dbReference type="AlphaFoldDB" id="A0AAW0P0E9"/>
<dbReference type="InterPro" id="IPR029034">
    <property type="entry name" value="Cystine-knot_cytokine"/>
</dbReference>
<dbReference type="EMBL" id="JBBPFD010000009">
    <property type="protein sequence ID" value="KAK7912788.1"/>
    <property type="molecule type" value="Genomic_DNA"/>
</dbReference>
<comment type="caution">
    <text evidence="6">The sequence shown here is derived from an EMBL/GenBank/DDBJ whole genome shotgun (WGS) entry which is preliminary data.</text>
</comment>
<dbReference type="GO" id="GO:0005576">
    <property type="term" value="C:extracellular region"/>
    <property type="evidence" value="ECO:0007669"/>
    <property type="project" value="UniProtKB-SubCell"/>
</dbReference>
<accession>A0AAW0P0E9</accession>
<dbReference type="Proteomes" id="UP001460270">
    <property type="component" value="Unassembled WGS sequence"/>
</dbReference>
<evidence type="ECO:0000256" key="1">
    <source>
        <dbReference type="ARBA" id="ARBA00004613"/>
    </source>
</evidence>
<keyword evidence="4 5" id="KW-0732">Signal</keyword>
<dbReference type="SUPFAM" id="SSF57501">
    <property type="entry name" value="Cystine-knot cytokines"/>
    <property type="match status" value="1"/>
</dbReference>
<evidence type="ECO:0000256" key="4">
    <source>
        <dbReference type="ARBA" id="ARBA00022729"/>
    </source>
</evidence>
<reference evidence="7" key="1">
    <citation type="submission" date="2024-04" db="EMBL/GenBank/DDBJ databases">
        <title>Salinicola lusitanus LLJ914,a marine bacterium isolated from the Okinawa Trough.</title>
        <authorList>
            <person name="Li J."/>
        </authorList>
    </citation>
    <scope>NUCLEOTIDE SEQUENCE [LARGE SCALE GENOMIC DNA]</scope>
</reference>
<organism evidence="6 7">
    <name type="scientific">Mugilogobius chulae</name>
    <name type="common">yellowstripe goby</name>
    <dbReference type="NCBI Taxonomy" id="88201"/>
    <lineage>
        <taxon>Eukaryota</taxon>
        <taxon>Metazoa</taxon>
        <taxon>Chordata</taxon>
        <taxon>Craniata</taxon>
        <taxon>Vertebrata</taxon>
        <taxon>Euteleostomi</taxon>
        <taxon>Actinopterygii</taxon>
        <taxon>Neopterygii</taxon>
        <taxon>Teleostei</taxon>
        <taxon>Neoteleostei</taxon>
        <taxon>Acanthomorphata</taxon>
        <taxon>Gobiaria</taxon>
        <taxon>Gobiiformes</taxon>
        <taxon>Gobioidei</taxon>
        <taxon>Gobiidae</taxon>
        <taxon>Gobionellinae</taxon>
        <taxon>Mugilogobius</taxon>
    </lineage>
</organism>
<feature type="chain" id="PRO_5044001820" evidence="5">
    <location>
        <begin position="20"/>
        <end position="139"/>
    </location>
</feature>
<dbReference type="InterPro" id="IPR010345">
    <property type="entry name" value="IL-17_fam"/>
</dbReference>
<evidence type="ECO:0000256" key="5">
    <source>
        <dbReference type="SAM" id="SignalP"/>
    </source>
</evidence>
<feature type="signal peptide" evidence="5">
    <location>
        <begin position="1"/>
        <end position="19"/>
    </location>
</feature>
<evidence type="ECO:0000256" key="2">
    <source>
        <dbReference type="ARBA" id="ARBA00007236"/>
    </source>
</evidence>
<keyword evidence="3" id="KW-0964">Secreted</keyword>
<comment type="similarity">
    <text evidence="2">Belongs to the IL-17 family.</text>
</comment>
<gene>
    <name evidence="6" type="ORF">WMY93_012999</name>
</gene>
<dbReference type="Gene3D" id="2.10.90.10">
    <property type="entry name" value="Cystine-knot cytokines"/>
    <property type="match status" value="1"/>
</dbReference>
<evidence type="ECO:0000256" key="3">
    <source>
        <dbReference type="ARBA" id="ARBA00022525"/>
    </source>
</evidence>
<evidence type="ECO:0000313" key="6">
    <source>
        <dbReference type="EMBL" id="KAK7912788.1"/>
    </source>
</evidence>
<comment type="subcellular location">
    <subcellularLocation>
        <location evidence="1">Secreted</location>
    </subcellularLocation>
</comment>
<evidence type="ECO:0000313" key="7">
    <source>
        <dbReference type="Proteomes" id="UP001460270"/>
    </source>
</evidence>
<dbReference type="Pfam" id="PF06083">
    <property type="entry name" value="IL17"/>
    <property type="match status" value="1"/>
</dbReference>
<name>A0AAW0P0E9_9GOBI</name>
<sequence>MKTLYMLLVCCSLWWAAAARRQCDTKLDLRTNSSSLSEGMGDIHKHSLSPWTWKSTTFPMQIPSVLWEAECSSSVCWYPSADRQGTETEAEAPGVALSAVPIYQNVLVLEKRPGSPCFTTAFRRLAVGCTCVRAQTITN</sequence>
<proteinExistence type="inferred from homology"/>
<keyword evidence="7" id="KW-1185">Reference proteome</keyword>
<protein>
    <submittedName>
        <fullName evidence="6">Uncharacterized protein</fullName>
    </submittedName>
</protein>